<organism evidence="3 4">
    <name type="scientific">Microtetraspora fusca</name>
    <dbReference type="NCBI Taxonomy" id="1997"/>
    <lineage>
        <taxon>Bacteria</taxon>
        <taxon>Bacillati</taxon>
        <taxon>Actinomycetota</taxon>
        <taxon>Actinomycetes</taxon>
        <taxon>Streptosporangiales</taxon>
        <taxon>Streptosporangiaceae</taxon>
        <taxon>Microtetraspora</taxon>
    </lineage>
</organism>
<dbReference type="InterPro" id="IPR000120">
    <property type="entry name" value="Amidase"/>
</dbReference>
<evidence type="ECO:0000313" key="3">
    <source>
        <dbReference type="EMBL" id="MFF4778299.1"/>
    </source>
</evidence>
<dbReference type="PANTHER" id="PTHR11895">
    <property type="entry name" value="TRANSAMIDASE"/>
    <property type="match status" value="1"/>
</dbReference>
<evidence type="ECO:0000313" key="4">
    <source>
        <dbReference type="Proteomes" id="UP001602119"/>
    </source>
</evidence>
<name>A0ABW6VKK0_MICFU</name>
<accession>A0ABW6VKK0</accession>
<proteinExistence type="inferred from homology"/>
<dbReference type="Gene3D" id="3.90.1300.10">
    <property type="entry name" value="Amidase signature (AS) domain"/>
    <property type="match status" value="1"/>
</dbReference>
<protein>
    <submittedName>
        <fullName evidence="3">Amidase</fullName>
    </submittedName>
</protein>
<dbReference type="PROSITE" id="PS00571">
    <property type="entry name" value="AMIDASES"/>
    <property type="match status" value="1"/>
</dbReference>
<dbReference type="EMBL" id="JBIAXI010000030">
    <property type="protein sequence ID" value="MFF4778299.1"/>
    <property type="molecule type" value="Genomic_DNA"/>
</dbReference>
<reference evidence="3 4" key="1">
    <citation type="submission" date="2024-10" db="EMBL/GenBank/DDBJ databases">
        <title>The Natural Products Discovery Center: Release of the First 8490 Sequenced Strains for Exploring Actinobacteria Biosynthetic Diversity.</title>
        <authorList>
            <person name="Kalkreuter E."/>
            <person name="Kautsar S.A."/>
            <person name="Yang D."/>
            <person name="Bader C.D."/>
            <person name="Teijaro C.N."/>
            <person name="Fluegel L."/>
            <person name="Davis C.M."/>
            <person name="Simpson J.R."/>
            <person name="Lauterbach L."/>
            <person name="Steele A.D."/>
            <person name="Gui C."/>
            <person name="Meng S."/>
            <person name="Li G."/>
            <person name="Viehrig K."/>
            <person name="Ye F."/>
            <person name="Su P."/>
            <person name="Kiefer A.F."/>
            <person name="Nichols A."/>
            <person name="Cepeda A.J."/>
            <person name="Yan W."/>
            <person name="Fan B."/>
            <person name="Jiang Y."/>
            <person name="Adhikari A."/>
            <person name="Zheng C.-J."/>
            <person name="Schuster L."/>
            <person name="Cowan T.M."/>
            <person name="Smanski M.J."/>
            <person name="Chevrette M.G."/>
            <person name="De Carvalho L.P.S."/>
            <person name="Shen B."/>
        </authorList>
    </citation>
    <scope>NUCLEOTIDE SEQUENCE [LARGE SCALE GENOMIC DNA]</scope>
    <source>
        <strain evidence="3 4">NPDC001281</strain>
    </source>
</reference>
<dbReference type="InterPro" id="IPR023631">
    <property type="entry name" value="Amidase_dom"/>
</dbReference>
<keyword evidence="4" id="KW-1185">Reference proteome</keyword>
<sequence length="471" mass="50070">MTDLAYLPATEALRLFRSRELSPVELVTAVIERAEAVEPQVNALSERTFEEALLQAKQAERAYRDGVPRPLEGLPVAAKDEQPIAGRLATDGSLAYADHVAEVTHPIIERIVAAGGIIHARTTTPEFCCAAFTHSKLWGVTRNPWNLDYSPGGSSGGSGAALASGTATLATGSDIGGSIRIPAANTGTVGFKPPYGRVPAMAPFNLDHYCHDGSMARTVADCALLQNTIVGPHPHDVVSLRPAVHIPDRLGDVTGMRIAYAPNLGDWEIEPEVAANTKAVADALREAGAIVEEVEVGLRRADVFTAVFIHFGAIFGPMVTRVAAEHGDLLNPYALAFAADAARAMEEPGAFLTGLEMEAAIYRPIGELLDRYDALICPTTGAPGLRAGEEYVDTKLSVNGVELDNYLEYSLTPVFNIASRCPVLNVPSGRASNGVPTGVQIVGRGYDDATVFHVGAAVERVRPWAHRPESL</sequence>
<dbReference type="RefSeq" id="WP_387346844.1">
    <property type="nucleotide sequence ID" value="NZ_JBIAXI010000030.1"/>
</dbReference>
<evidence type="ECO:0000259" key="2">
    <source>
        <dbReference type="Pfam" id="PF01425"/>
    </source>
</evidence>
<dbReference type="InterPro" id="IPR036928">
    <property type="entry name" value="AS_sf"/>
</dbReference>
<dbReference type="Proteomes" id="UP001602119">
    <property type="component" value="Unassembled WGS sequence"/>
</dbReference>
<dbReference type="Pfam" id="PF01425">
    <property type="entry name" value="Amidase"/>
    <property type="match status" value="1"/>
</dbReference>
<gene>
    <name evidence="3" type="ORF">ACFY05_36300</name>
</gene>
<feature type="domain" description="Amidase" evidence="2">
    <location>
        <begin position="25"/>
        <end position="451"/>
    </location>
</feature>
<dbReference type="SUPFAM" id="SSF75304">
    <property type="entry name" value="Amidase signature (AS) enzymes"/>
    <property type="match status" value="1"/>
</dbReference>
<dbReference type="InterPro" id="IPR020556">
    <property type="entry name" value="Amidase_CS"/>
</dbReference>
<evidence type="ECO:0000256" key="1">
    <source>
        <dbReference type="ARBA" id="ARBA00009199"/>
    </source>
</evidence>
<dbReference type="PANTHER" id="PTHR11895:SF7">
    <property type="entry name" value="GLUTAMYL-TRNA(GLN) AMIDOTRANSFERASE SUBUNIT A, MITOCHONDRIAL"/>
    <property type="match status" value="1"/>
</dbReference>
<comment type="similarity">
    <text evidence="1">Belongs to the amidase family.</text>
</comment>
<comment type="caution">
    <text evidence="3">The sequence shown here is derived from an EMBL/GenBank/DDBJ whole genome shotgun (WGS) entry which is preliminary data.</text>
</comment>